<gene>
    <name evidence="1" type="ORF">LSINAPIS_LOCUS2661</name>
</gene>
<proteinExistence type="predicted"/>
<name>A0A5E4PXE0_9NEOP</name>
<evidence type="ECO:0000313" key="2">
    <source>
        <dbReference type="Proteomes" id="UP000324832"/>
    </source>
</evidence>
<evidence type="ECO:0000313" key="1">
    <source>
        <dbReference type="EMBL" id="VVC89579.1"/>
    </source>
</evidence>
<sequence>MFISFRCHPPQINGRKYKRIF</sequence>
<dbReference type="EMBL" id="FZQP02000571">
    <property type="protein sequence ID" value="VVC89579.1"/>
    <property type="molecule type" value="Genomic_DNA"/>
</dbReference>
<reference evidence="1 2" key="1">
    <citation type="submission" date="2017-07" db="EMBL/GenBank/DDBJ databases">
        <authorList>
            <person name="Talla V."/>
            <person name="Backstrom N."/>
        </authorList>
    </citation>
    <scope>NUCLEOTIDE SEQUENCE [LARGE SCALE GENOMIC DNA]</scope>
</reference>
<dbReference type="AlphaFoldDB" id="A0A5E4PXE0"/>
<protein>
    <submittedName>
        <fullName evidence="1">Uncharacterized protein</fullName>
    </submittedName>
</protein>
<keyword evidence="2" id="KW-1185">Reference proteome</keyword>
<dbReference type="Proteomes" id="UP000324832">
    <property type="component" value="Unassembled WGS sequence"/>
</dbReference>
<accession>A0A5E4PXE0</accession>
<organism evidence="1 2">
    <name type="scientific">Leptidea sinapis</name>
    <dbReference type="NCBI Taxonomy" id="189913"/>
    <lineage>
        <taxon>Eukaryota</taxon>
        <taxon>Metazoa</taxon>
        <taxon>Ecdysozoa</taxon>
        <taxon>Arthropoda</taxon>
        <taxon>Hexapoda</taxon>
        <taxon>Insecta</taxon>
        <taxon>Pterygota</taxon>
        <taxon>Neoptera</taxon>
        <taxon>Endopterygota</taxon>
        <taxon>Lepidoptera</taxon>
        <taxon>Glossata</taxon>
        <taxon>Ditrysia</taxon>
        <taxon>Papilionoidea</taxon>
        <taxon>Pieridae</taxon>
        <taxon>Dismorphiinae</taxon>
        <taxon>Leptidea</taxon>
    </lineage>
</organism>